<dbReference type="Proteomes" id="UP000824540">
    <property type="component" value="Unassembled WGS sequence"/>
</dbReference>
<evidence type="ECO:0000313" key="2">
    <source>
        <dbReference type="Proteomes" id="UP000824540"/>
    </source>
</evidence>
<proteinExistence type="predicted"/>
<dbReference type="AlphaFoldDB" id="A0A8T2PT56"/>
<comment type="caution">
    <text evidence="1">The sequence shown here is derived from an EMBL/GenBank/DDBJ whole genome shotgun (WGS) entry which is preliminary data.</text>
</comment>
<name>A0A8T2PT56_9TELE</name>
<protein>
    <submittedName>
        <fullName evidence="1">Uncharacterized protein</fullName>
    </submittedName>
</protein>
<sequence>MQPATELQDLINTPRVPKGPITCPLNLCVREHSGLKPAAPPPSLSDLHLRLRLHRHQSSMSLRNKWSSEHYFSLFPQKREEEREKNTCEIMDGGVSAKGAGSGTLMASVEHQITPQLF</sequence>
<keyword evidence="2" id="KW-1185">Reference proteome</keyword>
<evidence type="ECO:0000313" key="1">
    <source>
        <dbReference type="EMBL" id="KAG9354612.1"/>
    </source>
</evidence>
<organism evidence="1 2">
    <name type="scientific">Albula glossodonta</name>
    <name type="common">roundjaw bonefish</name>
    <dbReference type="NCBI Taxonomy" id="121402"/>
    <lineage>
        <taxon>Eukaryota</taxon>
        <taxon>Metazoa</taxon>
        <taxon>Chordata</taxon>
        <taxon>Craniata</taxon>
        <taxon>Vertebrata</taxon>
        <taxon>Euteleostomi</taxon>
        <taxon>Actinopterygii</taxon>
        <taxon>Neopterygii</taxon>
        <taxon>Teleostei</taxon>
        <taxon>Albuliformes</taxon>
        <taxon>Albulidae</taxon>
        <taxon>Albula</taxon>
    </lineage>
</organism>
<reference evidence="1" key="1">
    <citation type="thesis" date="2021" institute="BYU ScholarsArchive" country="Provo, UT, USA">
        <title>Applications of and Algorithms for Genome Assembly and Genomic Analyses with an Emphasis on Marine Teleosts.</title>
        <authorList>
            <person name="Pickett B.D."/>
        </authorList>
    </citation>
    <scope>NUCLEOTIDE SEQUENCE</scope>
    <source>
        <strain evidence="1">HI-2016</strain>
    </source>
</reference>
<gene>
    <name evidence="1" type="ORF">JZ751_001325</name>
</gene>
<accession>A0A8T2PT56</accession>
<dbReference type="EMBL" id="JAFBMS010000002">
    <property type="protein sequence ID" value="KAG9354612.1"/>
    <property type="molecule type" value="Genomic_DNA"/>
</dbReference>